<dbReference type="GO" id="GO:0005829">
    <property type="term" value="C:cytosol"/>
    <property type="evidence" value="ECO:0007669"/>
    <property type="project" value="TreeGrafter"/>
</dbReference>
<dbReference type="GO" id="GO:0046125">
    <property type="term" value="P:pyrimidine deoxyribonucleoside metabolic process"/>
    <property type="evidence" value="ECO:0007669"/>
    <property type="project" value="InterPro"/>
</dbReference>
<dbReference type="SUPFAM" id="SSF52418">
    <property type="entry name" value="Nucleoside phosphorylase/phosphoribosyltransferase catalytic domain"/>
    <property type="match status" value="1"/>
</dbReference>
<name>A0A2H0YWQ5_9BACT</name>
<dbReference type="PANTHER" id="PTHR10515">
    <property type="entry name" value="THYMIDINE PHOSPHORYLASE"/>
    <property type="match status" value="1"/>
</dbReference>
<accession>A0A2H0YWQ5</accession>
<dbReference type="GO" id="GO:0006206">
    <property type="term" value="P:pyrimidine nucleobase metabolic process"/>
    <property type="evidence" value="ECO:0007669"/>
    <property type="project" value="InterPro"/>
</dbReference>
<dbReference type="Gene3D" id="2.40.40.20">
    <property type="match status" value="1"/>
</dbReference>
<dbReference type="NCBIfam" id="NF003338">
    <property type="entry name" value="PRK04350.1"/>
    <property type="match status" value="1"/>
</dbReference>
<dbReference type="Gene3D" id="3.90.1170.30">
    <property type="entry name" value="Pyrimidine nucleoside phosphorylase-like, C-terminal domain"/>
    <property type="match status" value="1"/>
</dbReference>
<protein>
    <submittedName>
        <fullName evidence="4">AMP phosphorylase</fullName>
    </submittedName>
</protein>
<evidence type="ECO:0000256" key="1">
    <source>
        <dbReference type="ARBA" id="ARBA00022676"/>
    </source>
</evidence>
<dbReference type="InterPro" id="IPR000053">
    <property type="entry name" value="Thymidine/pyrmidine_PPase"/>
</dbReference>
<sequence length="499" mass="55356">MAFYLKAKKLNIETGDYPEVLLHEKEALNFGIHAGDKIGLSWYRQKKIFAVVNTAEKEIKPGQIGLFEEIWKKYPCRQKEIIEVAMVERPLSVHAIDKKLTGGKLNYAEIYSVINDIVKRKLGAVELAYFVASSFAKPYTLDELYYLTKAIADTGEKLVLPHRIIVDKHSVGGLAGNRTTMIAIPIIAAFGLYIPKTSSRAITSPAGTADTMEVLAPVSFSMRKIKEMVLKNKSCLIWGGGLSIAPADDLIIKVTRPLSLEPYDKMIVSIMAKKVAMGVKYLVIDMPVGPKTKIKTLKIANEIENKFLHLGKRFDIKIEVVKIPAKEPVGKGIGPALEARDVLRVLQRKHKRPLDLENKTLILAGKLLELAGQVQRGKGKAAATEILESGKAWKKMQAIIKSQGGNPNIDANSVTLGGEYFRVSSQKTGRVTAVDNRALDEIARTLGAPVEKMAGIYLHRRIGQRVKKGDKLFTFYAQNKDRIELAKKAIEKIEIYSIN</sequence>
<evidence type="ECO:0000259" key="3">
    <source>
        <dbReference type="SMART" id="SM00941"/>
    </source>
</evidence>
<dbReference type="NCBIfam" id="TIGR02645">
    <property type="entry name" value="ARCH_P_rylase"/>
    <property type="match status" value="1"/>
</dbReference>
<dbReference type="PANTHER" id="PTHR10515:SF0">
    <property type="entry name" value="THYMIDINE PHOSPHORYLASE"/>
    <property type="match status" value="1"/>
</dbReference>
<gene>
    <name evidence="4" type="ORF">COT24_01025</name>
</gene>
<dbReference type="InterPro" id="IPR017459">
    <property type="entry name" value="Glycosyl_Trfase_fam3_N_dom"/>
</dbReference>
<dbReference type="InterPro" id="IPR013466">
    <property type="entry name" value="Thymidine/AMP_Pase"/>
</dbReference>
<proteinExistence type="predicted"/>
<dbReference type="Gene3D" id="1.20.970.10">
    <property type="entry name" value="Transferase, Pyrimidine Nucleoside Phosphorylase, Chain C"/>
    <property type="match status" value="1"/>
</dbReference>
<organism evidence="4 5">
    <name type="scientific">Candidatus Kerfeldbacteria bacterium CG08_land_8_20_14_0_20_40_16</name>
    <dbReference type="NCBI Taxonomy" id="2014244"/>
    <lineage>
        <taxon>Bacteria</taxon>
        <taxon>Candidatus Kerfeldiibacteriota</taxon>
    </lineage>
</organism>
<evidence type="ECO:0000256" key="2">
    <source>
        <dbReference type="ARBA" id="ARBA00022679"/>
    </source>
</evidence>
<dbReference type="AlphaFoldDB" id="A0A2H0YWQ5"/>
<dbReference type="InterPro" id="IPR035902">
    <property type="entry name" value="Nuc_phospho_transferase"/>
</dbReference>
<dbReference type="SMART" id="SM00941">
    <property type="entry name" value="PYNP_C"/>
    <property type="match status" value="1"/>
</dbReference>
<keyword evidence="2" id="KW-0808">Transferase</keyword>
<dbReference type="GO" id="GO:0004645">
    <property type="term" value="F:1,4-alpha-oligoglucan phosphorylase activity"/>
    <property type="evidence" value="ECO:0007669"/>
    <property type="project" value="InterPro"/>
</dbReference>
<dbReference type="InterPro" id="IPR036566">
    <property type="entry name" value="PYNP-like_C_sf"/>
</dbReference>
<reference evidence="4 5" key="1">
    <citation type="submission" date="2017-09" db="EMBL/GenBank/DDBJ databases">
        <title>Depth-based differentiation of microbial function through sediment-hosted aquifers and enrichment of novel symbionts in the deep terrestrial subsurface.</title>
        <authorList>
            <person name="Probst A.J."/>
            <person name="Ladd B."/>
            <person name="Jarett J.K."/>
            <person name="Geller-Mcgrath D.E."/>
            <person name="Sieber C.M."/>
            <person name="Emerson J.B."/>
            <person name="Anantharaman K."/>
            <person name="Thomas B.C."/>
            <person name="Malmstrom R."/>
            <person name="Stieglmeier M."/>
            <person name="Klingl A."/>
            <person name="Woyke T."/>
            <person name="Ryan C.M."/>
            <person name="Banfield J.F."/>
        </authorList>
    </citation>
    <scope>NUCLEOTIDE SEQUENCE [LARGE SCALE GENOMIC DNA]</scope>
    <source>
        <strain evidence="4">CG08_land_8_20_14_0_20_40_16</strain>
    </source>
</reference>
<dbReference type="PROSITE" id="PS00647">
    <property type="entry name" value="THYMID_PHOSPHORYLASE"/>
    <property type="match status" value="1"/>
</dbReference>
<keyword evidence="1" id="KW-0328">Glycosyltransferase</keyword>
<dbReference type="Pfam" id="PF07831">
    <property type="entry name" value="PYNP_C"/>
    <property type="match status" value="1"/>
</dbReference>
<dbReference type="Gene3D" id="3.40.1030.10">
    <property type="entry name" value="Nucleoside phosphorylase/phosphoribosyltransferase catalytic domain"/>
    <property type="match status" value="1"/>
</dbReference>
<evidence type="ECO:0000313" key="5">
    <source>
        <dbReference type="Proteomes" id="UP000231542"/>
    </source>
</evidence>
<dbReference type="InterPro" id="IPR017872">
    <property type="entry name" value="Pyrmidine_PPase_CS"/>
</dbReference>
<dbReference type="PIRSF" id="PIRSF000478">
    <property type="entry name" value="TP_PyNP"/>
    <property type="match status" value="1"/>
</dbReference>
<dbReference type="Pfam" id="PF00591">
    <property type="entry name" value="Glycos_transf_3"/>
    <property type="match status" value="1"/>
</dbReference>
<dbReference type="Pfam" id="PF02885">
    <property type="entry name" value="Glycos_trans_3N"/>
    <property type="match status" value="1"/>
</dbReference>
<dbReference type="InterPro" id="IPR036320">
    <property type="entry name" value="Glycosyl_Trfase_fam3_N_dom_sf"/>
</dbReference>
<dbReference type="GO" id="GO:0016763">
    <property type="term" value="F:pentosyltransferase activity"/>
    <property type="evidence" value="ECO:0007669"/>
    <property type="project" value="InterPro"/>
</dbReference>
<feature type="domain" description="Pyrimidine nucleoside phosphorylase C-terminal" evidence="3">
    <location>
        <begin position="430"/>
        <end position="497"/>
    </location>
</feature>
<evidence type="ECO:0000313" key="4">
    <source>
        <dbReference type="EMBL" id="PIS42915.1"/>
    </source>
</evidence>
<dbReference type="InterPro" id="IPR013102">
    <property type="entry name" value="PYNP_C"/>
</dbReference>
<dbReference type="InterPro" id="IPR000312">
    <property type="entry name" value="Glycosyl_Trfase_fam3"/>
</dbReference>
<dbReference type="InterPro" id="IPR017713">
    <property type="entry name" value="AMP_phosphorylase"/>
</dbReference>
<dbReference type="SUPFAM" id="SSF47648">
    <property type="entry name" value="Nucleoside phosphorylase/phosphoribosyltransferase N-terminal domain"/>
    <property type="match status" value="1"/>
</dbReference>
<dbReference type="NCBIfam" id="TIGR03327">
    <property type="entry name" value="AMP_phos"/>
    <property type="match status" value="1"/>
</dbReference>
<dbReference type="Proteomes" id="UP000231542">
    <property type="component" value="Unassembled WGS sequence"/>
</dbReference>
<comment type="caution">
    <text evidence="4">The sequence shown here is derived from an EMBL/GenBank/DDBJ whole genome shotgun (WGS) entry which is preliminary data.</text>
</comment>
<dbReference type="SUPFAM" id="SSF54680">
    <property type="entry name" value="Pyrimidine nucleoside phosphorylase C-terminal domain"/>
    <property type="match status" value="1"/>
</dbReference>
<dbReference type="EMBL" id="PEXU01000012">
    <property type="protein sequence ID" value="PIS42915.1"/>
    <property type="molecule type" value="Genomic_DNA"/>
</dbReference>